<keyword evidence="3" id="KW-0472">Membrane</keyword>
<organism evidence="4 5">
    <name type="scientific">Aspergillus saccharolyticus JOP 1030-1</name>
    <dbReference type="NCBI Taxonomy" id="1450539"/>
    <lineage>
        <taxon>Eukaryota</taxon>
        <taxon>Fungi</taxon>
        <taxon>Dikarya</taxon>
        <taxon>Ascomycota</taxon>
        <taxon>Pezizomycotina</taxon>
        <taxon>Eurotiomycetes</taxon>
        <taxon>Eurotiomycetidae</taxon>
        <taxon>Eurotiales</taxon>
        <taxon>Aspergillaceae</taxon>
        <taxon>Aspergillus</taxon>
        <taxon>Aspergillus subgen. Circumdati</taxon>
    </lineage>
</organism>
<dbReference type="InterPro" id="IPR002397">
    <property type="entry name" value="Cyt_P450_B"/>
</dbReference>
<comment type="similarity">
    <text evidence="1">Belongs to the cytochrome P450 family.</text>
</comment>
<feature type="transmembrane region" description="Helical" evidence="3">
    <location>
        <begin position="232"/>
        <end position="254"/>
    </location>
</feature>
<evidence type="ECO:0000313" key="5">
    <source>
        <dbReference type="Proteomes" id="UP000248349"/>
    </source>
</evidence>
<keyword evidence="3" id="KW-1133">Transmembrane helix</keyword>
<dbReference type="PANTHER" id="PTHR46696:SF6">
    <property type="entry name" value="P450, PUTATIVE (EUROFUNG)-RELATED"/>
    <property type="match status" value="1"/>
</dbReference>
<name>A0A318ZBM3_9EURO</name>
<feature type="compositionally biased region" description="Low complexity" evidence="2">
    <location>
        <begin position="1"/>
        <end position="12"/>
    </location>
</feature>
<evidence type="ECO:0000256" key="1">
    <source>
        <dbReference type="ARBA" id="ARBA00010617"/>
    </source>
</evidence>
<dbReference type="STRING" id="1450539.A0A318ZBM3"/>
<keyword evidence="5" id="KW-1185">Reference proteome</keyword>
<dbReference type="RefSeq" id="XP_025426852.1">
    <property type="nucleotide sequence ID" value="XM_025578402.1"/>
</dbReference>
<dbReference type="InterPro" id="IPR001128">
    <property type="entry name" value="Cyt_P450"/>
</dbReference>
<dbReference type="GO" id="GO:0020037">
    <property type="term" value="F:heme binding"/>
    <property type="evidence" value="ECO:0007669"/>
    <property type="project" value="InterPro"/>
</dbReference>
<evidence type="ECO:0000256" key="3">
    <source>
        <dbReference type="SAM" id="Phobius"/>
    </source>
</evidence>
<sequence length="348" mass="38722">MFFPFRRPSTAPAAPPPELAHRREKCPISRVRLRTGTLEPWLLVKYRDAVQVLQTGDDGTAWSKDRRRSGYPEISPVAPAALSSPTFVYLDEPDRHHDRAAIDRLLSPENIDRGWPGLVHKVVNALLDRLSGRPSVDIHAEFGLRVPVYIIYTLLGAPEADLEQLTQWATANLRPKVPATEIAIAQQNLLAYLTRLIDQRRLEPRNDITSQLLAQETSSSGCALETAALLRILTPMTVTATITHLISYGLILLLQERQREQTTSTLYNQLRLHPDQEDLIPAFVDEVCRLHTSSTVALARVATRDVQLGGPATDGGRLVRAGEGILISLQSANRDEDVFDCPDQIDLC</sequence>
<dbReference type="Pfam" id="PF00067">
    <property type="entry name" value="p450"/>
    <property type="match status" value="1"/>
</dbReference>
<dbReference type="Gene3D" id="1.10.630.10">
    <property type="entry name" value="Cytochrome P450"/>
    <property type="match status" value="1"/>
</dbReference>
<reference evidence="4 5" key="1">
    <citation type="submission" date="2016-12" db="EMBL/GenBank/DDBJ databases">
        <title>The genomes of Aspergillus section Nigri reveals drivers in fungal speciation.</title>
        <authorList>
            <consortium name="DOE Joint Genome Institute"/>
            <person name="Vesth T.C."/>
            <person name="Nybo J."/>
            <person name="Theobald S."/>
            <person name="Brandl J."/>
            <person name="Frisvad J.C."/>
            <person name="Nielsen K.F."/>
            <person name="Lyhne E.K."/>
            <person name="Kogle M.E."/>
            <person name="Kuo A."/>
            <person name="Riley R."/>
            <person name="Clum A."/>
            <person name="Nolan M."/>
            <person name="Lipzen A."/>
            <person name="Salamov A."/>
            <person name="Henrissat B."/>
            <person name="Wiebenga A."/>
            <person name="De Vries R.P."/>
            <person name="Grigoriev I.V."/>
            <person name="Mortensen U.H."/>
            <person name="Andersen M.R."/>
            <person name="Baker S.E."/>
        </authorList>
    </citation>
    <scope>NUCLEOTIDE SEQUENCE [LARGE SCALE GENOMIC DNA]</scope>
    <source>
        <strain evidence="4 5">JOP 1030-1</strain>
    </source>
</reference>
<dbReference type="InterPro" id="IPR036396">
    <property type="entry name" value="Cyt_P450_sf"/>
</dbReference>
<dbReference type="GeneID" id="37079631"/>
<dbReference type="SUPFAM" id="SSF48264">
    <property type="entry name" value="Cytochrome P450"/>
    <property type="match status" value="1"/>
</dbReference>
<dbReference type="OrthoDB" id="3945418at2759"/>
<evidence type="ECO:0000256" key="2">
    <source>
        <dbReference type="SAM" id="MobiDB-lite"/>
    </source>
</evidence>
<dbReference type="EMBL" id="KZ821275">
    <property type="protein sequence ID" value="PYH40870.1"/>
    <property type="molecule type" value="Genomic_DNA"/>
</dbReference>
<dbReference type="Proteomes" id="UP000248349">
    <property type="component" value="Unassembled WGS sequence"/>
</dbReference>
<dbReference type="AlphaFoldDB" id="A0A318ZBM3"/>
<gene>
    <name evidence="4" type="ORF">BP01DRAFT_395556</name>
</gene>
<proteinExistence type="inferred from homology"/>
<dbReference type="PRINTS" id="PR00359">
    <property type="entry name" value="BP450"/>
</dbReference>
<feature type="region of interest" description="Disordered" evidence="2">
    <location>
        <begin position="1"/>
        <end position="21"/>
    </location>
</feature>
<dbReference type="GO" id="GO:0004497">
    <property type="term" value="F:monooxygenase activity"/>
    <property type="evidence" value="ECO:0007669"/>
    <property type="project" value="InterPro"/>
</dbReference>
<dbReference type="PANTHER" id="PTHR46696">
    <property type="entry name" value="P450, PUTATIVE (EUROFUNG)-RELATED"/>
    <property type="match status" value="1"/>
</dbReference>
<dbReference type="GO" id="GO:0016705">
    <property type="term" value="F:oxidoreductase activity, acting on paired donors, with incorporation or reduction of molecular oxygen"/>
    <property type="evidence" value="ECO:0007669"/>
    <property type="project" value="InterPro"/>
</dbReference>
<evidence type="ECO:0000313" key="4">
    <source>
        <dbReference type="EMBL" id="PYH40870.1"/>
    </source>
</evidence>
<feature type="non-terminal residue" evidence="4">
    <location>
        <position position="348"/>
    </location>
</feature>
<dbReference type="GO" id="GO:0005506">
    <property type="term" value="F:iron ion binding"/>
    <property type="evidence" value="ECO:0007669"/>
    <property type="project" value="InterPro"/>
</dbReference>
<protein>
    <submittedName>
        <fullName evidence="4">Cytochrome P450</fullName>
    </submittedName>
</protein>
<accession>A0A318ZBM3</accession>
<keyword evidence="3" id="KW-0812">Transmembrane</keyword>